<feature type="region of interest" description="Disordered" evidence="1">
    <location>
        <begin position="1"/>
        <end position="45"/>
    </location>
</feature>
<feature type="compositionally biased region" description="Basic and acidic residues" evidence="1">
    <location>
        <begin position="8"/>
        <end position="45"/>
    </location>
</feature>
<dbReference type="AlphaFoldDB" id="A0AAW9R227"/>
<protein>
    <submittedName>
        <fullName evidence="2">Uncharacterized protein</fullName>
    </submittedName>
</protein>
<evidence type="ECO:0000256" key="1">
    <source>
        <dbReference type="SAM" id="MobiDB-lite"/>
    </source>
</evidence>
<accession>A0AAW9R227</accession>
<evidence type="ECO:0000313" key="3">
    <source>
        <dbReference type="Proteomes" id="UP001328733"/>
    </source>
</evidence>
<dbReference type="RefSeq" id="WP_332867748.1">
    <property type="nucleotide sequence ID" value="NZ_JBAFSM010000086.1"/>
</dbReference>
<dbReference type="Proteomes" id="UP001328733">
    <property type="component" value="Unassembled WGS sequence"/>
</dbReference>
<keyword evidence="3" id="KW-1185">Reference proteome</keyword>
<evidence type="ECO:0000313" key="2">
    <source>
        <dbReference type="EMBL" id="MEG3440279.1"/>
    </source>
</evidence>
<organism evidence="2 3">
    <name type="scientific">Pannus brasiliensis CCIBt3594</name>
    <dbReference type="NCBI Taxonomy" id="1427578"/>
    <lineage>
        <taxon>Bacteria</taxon>
        <taxon>Bacillati</taxon>
        <taxon>Cyanobacteriota</taxon>
        <taxon>Cyanophyceae</taxon>
        <taxon>Oscillatoriophycideae</taxon>
        <taxon>Chroococcales</taxon>
        <taxon>Microcystaceae</taxon>
        <taxon>Pannus</taxon>
    </lineage>
</organism>
<proteinExistence type="predicted"/>
<comment type="caution">
    <text evidence="2">The sequence shown here is derived from an EMBL/GenBank/DDBJ whole genome shotgun (WGS) entry which is preliminary data.</text>
</comment>
<gene>
    <name evidence="2" type="ORF">V0288_24340</name>
</gene>
<reference evidence="2 3" key="1">
    <citation type="submission" date="2024-01" db="EMBL/GenBank/DDBJ databases">
        <title>Genomic insights into the taxonomy and metabolism of the cyanobacterium Pannus brasiliensis CCIBt3594.</title>
        <authorList>
            <person name="Machado M."/>
            <person name="Botero N.B."/>
            <person name="Andreote A.P.D."/>
            <person name="Feitosa A.M.T."/>
            <person name="Popin R."/>
            <person name="Sivonen K."/>
            <person name="Fiore M.F."/>
        </authorList>
    </citation>
    <scope>NUCLEOTIDE SEQUENCE [LARGE SCALE GENOMIC DNA]</scope>
    <source>
        <strain evidence="2 3">CCIBt3594</strain>
    </source>
</reference>
<dbReference type="EMBL" id="JBAFSM010000086">
    <property type="protein sequence ID" value="MEG3440279.1"/>
    <property type="molecule type" value="Genomic_DNA"/>
</dbReference>
<name>A0AAW9R227_9CHRO</name>
<sequence length="45" mass="5016">MISGKGFFGEKGRGREREAGGKRQEAGGRRQEARGTKGEFDKRVF</sequence>